<dbReference type="STRING" id="568860.SAMN05421811_104316"/>
<dbReference type="Proteomes" id="UP000199361">
    <property type="component" value="Unassembled WGS sequence"/>
</dbReference>
<feature type="compositionally biased region" description="Basic and acidic residues" evidence="7">
    <location>
        <begin position="243"/>
        <end position="252"/>
    </location>
</feature>
<dbReference type="RefSeq" id="WP_091081314.1">
    <property type="nucleotide sequence ID" value="NZ_FOHX01000004.1"/>
</dbReference>
<keyword evidence="10" id="KW-1185">Reference proteome</keyword>
<dbReference type="PANTHER" id="PTHR33452:SF1">
    <property type="entry name" value="INNER MEMBRANE PROTEIN YPHA-RELATED"/>
    <property type="match status" value="1"/>
</dbReference>
<evidence type="ECO:0000256" key="1">
    <source>
        <dbReference type="ARBA" id="ARBA00004651"/>
    </source>
</evidence>
<keyword evidence="3" id="KW-1003">Cell membrane</keyword>
<keyword evidence="5 8" id="KW-1133">Transmembrane helix</keyword>
<feature type="region of interest" description="Disordered" evidence="7">
    <location>
        <begin position="145"/>
        <end position="252"/>
    </location>
</feature>
<evidence type="ECO:0000256" key="5">
    <source>
        <dbReference type="ARBA" id="ARBA00022989"/>
    </source>
</evidence>
<dbReference type="InterPro" id="IPR032808">
    <property type="entry name" value="DoxX"/>
</dbReference>
<dbReference type="EMBL" id="FOHX01000004">
    <property type="protein sequence ID" value="SET83411.1"/>
    <property type="molecule type" value="Genomic_DNA"/>
</dbReference>
<dbReference type="OrthoDB" id="1122432at2"/>
<sequence length="252" mass="25927">MKRVVFDVAVLITRVVTGVIFVAHGWQKWQAGLGATTGAFSGMGIPLPGAAAGFAAVVETVGGVLLILGLLVRPVALLLLIDMLGAIIFVHGGRGVMVGEGGWELAGALGALSLLFLALGGGRIGLDGLLGAIFRRREGRRAAEDELIEHRRGPAMGPGPSNVRTTGVRPAGAEGAYPAGTGVQGGPEAGAGGRAEQPMTPAEPGTPAERPEASRRPSTPRVHAGGLDDEDMRDIDALISEDQPEHRKPPNR</sequence>
<evidence type="ECO:0000256" key="6">
    <source>
        <dbReference type="ARBA" id="ARBA00023136"/>
    </source>
</evidence>
<dbReference type="AlphaFoldDB" id="A0A1I0HI72"/>
<evidence type="ECO:0000313" key="10">
    <source>
        <dbReference type="Proteomes" id="UP000199361"/>
    </source>
</evidence>
<proteinExistence type="inferred from homology"/>
<evidence type="ECO:0000313" key="9">
    <source>
        <dbReference type="EMBL" id="SET83411.1"/>
    </source>
</evidence>
<evidence type="ECO:0000256" key="4">
    <source>
        <dbReference type="ARBA" id="ARBA00022692"/>
    </source>
</evidence>
<dbReference type="PANTHER" id="PTHR33452">
    <property type="entry name" value="OXIDOREDUCTASE CATD-RELATED"/>
    <property type="match status" value="1"/>
</dbReference>
<protein>
    <submittedName>
        <fullName evidence="9">Putative oxidoreductase</fullName>
    </submittedName>
</protein>
<name>A0A1I0HI72_9ACTN</name>
<evidence type="ECO:0000256" key="7">
    <source>
        <dbReference type="SAM" id="MobiDB-lite"/>
    </source>
</evidence>
<gene>
    <name evidence="9" type="ORF">SAMN05421811_104316</name>
</gene>
<dbReference type="InterPro" id="IPR051907">
    <property type="entry name" value="DoxX-like_oxidoreductase"/>
</dbReference>
<comment type="similarity">
    <text evidence="2">Belongs to the DoxX family.</text>
</comment>
<evidence type="ECO:0000256" key="2">
    <source>
        <dbReference type="ARBA" id="ARBA00006679"/>
    </source>
</evidence>
<reference evidence="9 10" key="1">
    <citation type="submission" date="2016-10" db="EMBL/GenBank/DDBJ databases">
        <authorList>
            <person name="de Groot N.N."/>
        </authorList>
    </citation>
    <scope>NUCLEOTIDE SEQUENCE [LARGE SCALE GENOMIC DNA]</scope>
    <source>
        <strain evidence="9 10">CGMCC 4.5598</strain>
    </source>
</reference>
<feature type="transmembrane region" description="Helical" evidence="8">
    <location>
        <begin position="47"/>
        <end position="68"/>
    </location>
</feature>
<evidence type="ECO:0000256" key="3">
    <source>
        <dbReference type="ARBA" id="ARBA00022475"/>
    </source>
</evidence>
<dbReference type="GO" id="GO:0005886">
    <property type="term" value="C:plasma membrane"/>
    <property type="evidence" value="ECO:0007669"/>
    <property type="project" value="UniProtKB-SubCell"/>
</dbReference>
<keyword evidence="4 8" id="KW-0812">Transmembrane</keyword>
<comment type="subcellular location">
    <subcellularLocation>
        <location evidence="1">Cell membrane</location>
        <topology evidence="1">Multi-pass membrane protein</topology>
    </subcellularLocation>
</comment>
<feature type="transmembrane region" description="Helical" evidence="8">
    <location>
        <begin position="5"/>
        <end position="27"/>
    </location>
</feature>
<feature type="transmembrane region" description="Helical" evidence="8">
    <location>
        <begin position="105"/>
        <end position="126"/>
    </location>
</feature>
<organism evidence="9 10">
    <name type="scientific">Nonomuraea wenchangensis</name>
    <dbReference type="NCBI Taxonomy" id="568860"/>
    <lineage>
        <taxon>Bacteria</taxon>
        <taxon>Bacillati</taxon>
        <taxon>Actinomycetota</taxon>
        <taxon>Actinomycetes</taxon>
        <taxon>Streptosporangiales</taxon>
        <taxon>Streptosporangiaceae</taxon>
        <taxon>Nonomuraea</taxon>
    </lineage>
</organism>
<feature type="transmembrane region" description="Helical" evidence="8">
    <location>
        <begin position="75"/>
        <end position="93"/>
    </location>
</feature>
<accession>A0A1I0HI72</accession>
<dbReference type="Pfam" id="PF07681">
    <property type="entry name" value="DoxX"/>
    <property type="match status" value="1"/>
</dbReference>
<keyword evidence="6 8" id="KW-0472">Membrane</keyword>
<evidence type="ECO:0000256" key="8">
    <source>
        <dbReference type="SAM" id="Phobius"/>
    </source>
</evidence>
<feature type="compositionally biased region" description="Gly residues" evidence="7">
    <location>
        <begin position="182"/>
        <end position="193"/>
    </location>
</feature>